<dbReference type="InterPro" id="IPR009057">
    <property type="entry name" value="Homeodomain-like_sf"/>
</dbReference>
<dbReference type="PANTHER" id="PTHR43280">
    <property type="entry name" value="ARAC-FAMILY TRANSCRIPTIONAL REGULATOR"/>
    <property type="match status" value="1"/>
</dbReference>
<sequence>MRADPIYSAALPSHWRSRNGDRQSSRAKVHMLPFFLRAPSDLTACHLLGHGHSPVPLAICRVRNSMHLLNPGPDMCDSAVLSPPDLPIPSTPMCTERNDIISALQAAFGSSEGGHNGSGALDCTAVRGGIADIYLVETKSFNCGVYSDAPAVSCYPRTRALVVETGSIRVTRRKPSRVLLPGDIFIPMRWQRYDIEISGRTTFFIIDFLDRWDAKQTAGEIMTSRECYIPRTFFSAPAIAHLTRQCYTQDLPEALKKRAILMLASLLRQSFEAILPGEIATPPAERRMIQIVQFVCSNVDKIGLRPANAAKKFNCSMRTIQKTCADSGTTFGKLLLEIRLSLAARRLSLGEERISTIAYSGGFASLPHFSRAFKARFGVCPRLYRANLQDQAGRVCG</sequence>
<dbReference type="InterPro" id="IPR018060">
    <property type="entry name" value="HTH_AraC"/>
</dbReference>
<gene>
    <name evidence="5" type="ORF">SAMN05216337_10548</name>
</gene>
<dbReference type="GO" id="GO:0003700">
    <property type="term" value="F:DNA-binding transcription factor activity"/>
    <property type="evidence" value="ECO:0007669"/>
    <property type="project" value="InterPro"/>
</dbReference>
<evidence type="ECO:0000256" key="1">
    <source>
        <dbReference type="ARBA" id="ARBA00023015"/>
    </source>
</evidence>
<dbReference type="Proteomes" id="UP000199245">
    <property type="component" value="Unassembled WGS sequence"/>
</dbReference>
<dbReference type="Pfam" id="PF12833">
    <property type="entry name" value="HTH_18"/>
    <property type="match status" value="1"/>
</dbReference>
<keyword evidence="1" id="KW-0805">Transcription regulation</keyword>
<name>A0A1G7KRH9_9BRAD</name>
<dbReference type="PRINTS" id="PR00032">
    <property type="entry name" value="HTHARAC"/>
</dbReference>
<dbReference type="SMART" id="SM00342">
    <property type="entry name" value="HTH_ARAC"/>
    <property type="match status" value="1"/>
</dbReference>
<organism evidence="5 6">
    <name type="scientific">Bradyrhizobium brasilense</name>
    <dbReference type="NCBI Taxonomy" id="1419277"/>
    <lineage>
        <taxon>Bacteria</taxon>
        <taxon>Pseudomonadati</taxon>
        <taxon>Pseudomonadota</taxon>
        <taxon>Alphaproteobacteria</taxon>
        <taxon>Hyphomicrobiales</taxon>
        <taxon>Nitrobacteraceae</taxon>
        <taxon>Bradyrhizobium</taxon>
    </lineage>
</organism>
<accession>A0A1G7KRH9</accession>
<dbReference type="PANTHER" id="PTHR43280:SF2">
    <property type="entry name" value="HTH-TYPE TRANSCRIPTIONAL REGULATOR EXSA"/>
    <property type="match status" value="1"/>
</dbReference>
<evidence type="ECO:0000313" key="6">
    <source>
        <dbReference type="Proteomes" id="UP000199245"/>
    </source>
</evidence>
<evidence type="ECO:0000256" key="2">
    <source>
        <dbReference type="ARBA" id="ARBA00023125"/>
    </source>
</evidence>
<dbReference type="EMBL" id="FMZW01000054">
    <property type="protein sequence ID" value="SDF39817.1"/>
    <property type="molecule type" value="Genomic_DNA"/>
</dbReference>
<dbReference type="AlphaFoldDB" id="A0A1G7KRH9"/>
<evidence type="ECO:0000256" key="3">
    <source>
        <dbReference type="ARBA" id="ARBA00023163"/>
    </source>
</evidence>
<dbReference type="GO" id="GO:0043565">
    <property type="term" value="F:sequence-specific DNA binding"/>
    <property type="evidence" value="ECO:0007669"/>
    <property type="project" value="InterPro"/>
</dbReference>
<feature type="domain" description="HTH araC/xylS-type" evidence="4">
    <location>
        <begin position="289"/>
        <end position="387"/>
    </location>
</feature>
<evidence type="ECO:0000259" key="4">
    <source>
        <dbReference type="PROSITE" id="PS01124"/>
    </source>
</evidence>
<evidence type="ECO:0000313" key="5">
    <source>
        <dbReference type="EMBL" id="SDF39817.1"/>
    </source>
</evidence>
<protein>
    <submittedName>
        <fullName evidence="5">AraC-type DNA-binding protein</fullName>
    </submittedName>
</protein>
<keyword evidence="2 5" id="KW-0238">DNA-binding</keyword>
<dbReference type="SUPFAM" id="SSF46689">
    <property type="entry name" value="Homeodomain-like"/>
    <property type="match status" value="1"/>
</dbReference>
<proteinExistence type="predicted"/>
<keyword evidence="3" id="KW-0804">Transcription</keyword>
<dbReference type="InterPro" id="IPR020449">
    <property type="entry name" value="Tscrpt_reg_AraC-type_HTH"/>
</dbReference>
<dbReference type="PROSITE" id="PS01124">
    <property type="entry name" value="HTH_ARAC_FAMILY_2"/>
    <property type="match status" value="1"/>
</dbReference>
<dbReference type="Gene3D" id="1.10.10.60">
    <property type="entry name" value="Homeodomain-like"/>
    <property type="match status" value="1"/>
</dbReference>
<reference evidence="5 6" key="1">
    <citation type="submission" date="2016-10" db="EMBL/GenBank/DDBJ databases">
        <authorList>
            <person name="de Groot N.N."/>
        </authorList>
    </citation>
    <scope>NUCLEOTIDE SEQUENCE [LARGE SCALE GENOMIC DNA]</scope>
    <source>
        <strain evidence="5 6">R5</strain>
    </source>
</reference>